<evidence type="ECO:0000313" key="5">
    <source>
        <dbReference type="EMBL" id="HGY55937.1"/>
    </source>
</evidence>
<accession>A0A7V4WVW2</accession>
<evidence type="ECO:0000256" key="1">
    <source>
        <dbReference type="ARBA" id="ARBA00006429"/>
    </source>
</evidence>
<dbReference type="InterPro" id="IPR025965">
    <property type="entry name" value="FlgD/Vpr_Ig-like"/>
</dbReference>
<name>A0A7V4WVW2_CALAY</name>
<dbReference type="Pfam" id="PF00932">
    <property type="entry name" value="LTD"/>
    <property type="match status" value="1"/>
</dbReference>
<dbReference type="Pfam" id="PF13860">
    <property type="entry name" value="FlgD_ig"/>
    <property type="match status" value="1"/>
</dbReference>
<dbReference type="InterPro" id="IPR026444">
    <property type="entry name" value="Secre_tail"/>
</dbReference>
<dbReference type="Gene3D" id="2.60.40.4070">
    <property type="match status" value="1"/>
</dbReference>
<sequence>MKRISFALFLGLAVYITLLPAQNEDIFPGLTGSVLLDSLRYHYKPVQVLDYDTARDTMFAVIDNHNDSVTCVYSGYRIWLDPQNDPSSDAYAKDMNTEHTWPQSMGADQGNAKSDLHHLFPCRAQVNSSRGNAPYADISDPATDTWWRLNYSQSNIPTSYIDEYSEKDNDGDYFEPREDHKGNAARAVFYFYTMYKDQADSAFFETQKETLRRWHYQDPADNAEFARNDRVAVYQDGKKNPFILDSTLVRRAYFSGDSSGGSGSEAQPGDIVITEIMQNPAAVYDSDGEWFEIYNNSAQAIDLNGWYIKDDDTDQHQINNGGSLLIQPGAYMVLGINGDSLTNGGVGVDYVYSGFTLANGADEVVLCLSDNTTEIDRVTYDGGTVWPDPTGASMYYSGTFTGDNNDGTAWATSQNAWAGSAGDEGTPGAPNSVSALSWENAALPQHFQLGNFPNPFNPTTTIVYQLPAAAHVDLKIYDIRGRQLVTLVNETQQPGKYSLVWNGSDSLGRPLSSGIYFLRIAAAEWVRVKKITLLR</sequence>
<gene>
    <name evidence="5" type="ORF">ENK44_09560</name>
</gene>
<evidence type="ECO:0000256" key="2">
    <source>
        <dbReference type="ARBA" id="ARBA00022722"/>
    </source>
</evidence>
<dbReference type="SUPFAM" id="SSF54060">
    <property type="entry name" value="His-Me finger endonucleases"/>
    <property type="match status" value="1"/>
</dbReference>
<organism evidence="5">
    <name type="scientific">Caldithrix abyssi</name>
    <dbReference type="NCBI Taxonomy" id="187145"/>
    <lineage>
        <taxon>Bacteria</taxon>
        <taxon>Pseudomonadati</taxon>
        <taxon>Calditrichota</taxon>
        <taxon>Calditrichia</taxon>
        <taxon>Calditrichales</taxon>
        <taxon>Calditrichaceae</taxon>
        <taxon>Caldithrix</taxon>
    </lineage>
</organism>
<protein>
    <submittedName>
        <fullName evidence="5">T9SS type A sorting domain-containing protein</fullName>
    </submittedName>
</protein>
<dbReference type="PANTHER" id="PTHR33607:SF2">
    <property type="entry name" value="ENDONUCLEASE-1"/>
    <property type="match status" value="1"/>
</dbReference>
<dbReference type="GO" id="GO:0016787">
    <property type="term" value="F:hydrolase activity"/>
    <property type="evidence" value="ECO:0007669"/>
    <property type="project" value="UniProtKB-KW"/>
</dbReference>
<dbReference type="InterPro" id="IPR044925">
    <property type="entry name" value="His-Me_finger_sf"/>
</dbReference>
<proteinExistence type="inferred from homology"/>
<keyword evidence="3" id="KW-0378">Hydrolase</keyword>
<dbReference type="InterPro" id="IPR001322">
    <property type="entry name" value="Lamin_tail_dom"/>
</dbReference>
<dbReference type="PANTHER" id="PTHR33607">
    <property type="entry name" value="ENDONUCLEASE-1"/>
    <property type="match status" value="1"/>
</dbReference>
<dbReference type="AlphaFoldDB" id="A0A7V4WVW2"/>
<dbReference type="NCBIfam" id="TIGR04183">
    <property type="entry name" value="Por_Secre_tail"/>
    <property type="match status" value="1"/>
</dbReference>
<dbReference type="Pfam" id="PF04231">
    <property type="entry name" value="Endonuclease_1"/>
    <property type="match status" value="1"/>
</dbReference>
<reference evidence="5" key="1">
    <citation type="journal article" date="2020" name="mSystems">
        <title>Genome- and Community-Level Interaction Insights into Carbon Utilization and Element Cycling Functions of Hydrothermarchaeota in Hydrothermal Sediment.</title>
        <authorList>
            <person name="Zhou Z."/>
            <person name="Liu Y."/>
            <person name="Xu W."/>
            <person name="Pan J."/>
            <person name="Luo Z.H."/>
            <person name="Li M."/>
        </authorList>
    </citation>
    <scope>NUCLEOTIDE SEQUENCE [LARGE SCALE GENOMIC DNA]</scope>
    <source>
        <strain evidence="5">HyVt-577</strain>
    </source>
</reference>
<dbReference type="GO" id="GO:0004518">
    <property type="term" value="F:nuclease activity"/>
    <property type="evidence" value="ECO:0007669"/>
    <property type="project" value="UniProtKB-KW"/>
</dbReference>
<dbReference type="InterPro" id="IPR036415">
    <property type="entry name" value="Lamin_tail_dom_sf"/>
</dbReference>
<dbReference type="EMBL" id="DRQG01000088">
    <property type="protein sequence ID" value="HGY55937.1"/>
    <property type="molecule type" value="Genomic_DNA"/>
</dbReference>
<evidence type="ECO:0000259" key="4">
    <source>
        <dbReference type="PROSITE" id="PS51841"/>
    </source>
</evidence>
<dbReference type="Proteomes" id="UP000885779">
    <property type="component" value="Unassembled WGS sequence"/>
</dbReference>
<dbReference type="Gene3D" id="2.60.40.1260">
    <property type="entry name" value="Lamin Tail domain"/>
    <property type="match status" value="1"/>
</dbReference>
<keyword evidence="2" id="KW-0540">Nuclease</keyword>
<evidence type="ECO:0000256" key="3">
    <source>
        <dbReference type="ARBA" id="ARBA00022801"/>
    </source>
</evidence>
<dbReference type="InterPro" id="IPR007346">
    <property type="entry name" value="Endonuclease-I"/>
</dbReference>
<dbReference type="PROSITE" id="PS51841">
    <property type="entry name" value="LTD"/>
    <property type="match status" value="1"/>
</dbReference>
<feature type="domain" description="LTD" evidence="4">
    <location>
        <begin position="259"/>
        <end position="382"/>
    </location>
</feature>
<dbReference type="SUPFAM" id="SSF74853">
    <property type="entry name" value="Lamin A/C globular tail domain"/>
    <property type="match status" value="1"/>
</dbReference>
<comment type="similarity">
    <text evidence="1">Belongs to the EndA/NucM nuclease family.</text>
</comment>
<comment type="caution">
    <text evidence="5">The sequence shown here is derived from an EMBL/GenBank/DDBJ whole genome shotgun (WGS) entry which is preliminary data.</text>
</comment>